<gene>
    <name evidence="3" type="ORF">ACFFGY_21180</name>
</gene>
<dbReference type="RefSeq" id="WP_377046524.1">
    <property type="nucleotide sequence ID" value="NZ_JBHLUN010000017.1"/>
</dbReference>
<dbReference type="Pfam" id="PF00723">
    <property type="entry name" value="Glyco_hydro_15"/>
    <property type="match status" value="1"/>
</dbReference>
<feature type="domain" description="Trehalase-like N-terminal" evidence="2">
    <location>
        <begin position="2"/>
        <end position="79"/>
    </location>
</feature>
<keyword evidence="3" id="KW-0378">Hydrolase</keyword>
<dbReference type="Gene3D" id="1.50.10.10">
    <property type="match status" value="1"/>
</dbReference>
<proteinExistence type="predicted"/>
<feature type="domain" description="GH15-like" evidence="1">
    <location>
        <begin position="232"/>
        <end position="595"/>
    </location>
</feature>
<accession>A0ABV6JYG0</accession>
<evidence type="ECO:0000313" key="3">
    <source>
        <dbReference type="EMBL" id="MFC0410769.1"/>
    </source>
</evidence>
<protein>
    <submittedName>
        <fullName evidence="3">Glycoside hydrolase family 15 protein</fullName>
    </submittedName>
</protein>
<dbReference type="SUPFAM" id="SSF48208">
    <property type="entry name" value="Six-hairpin glycosidases"/>
    <property type="match status" value="1"/>
</dbReference>
<dbReference type="InterPro" id="IPR012341">
    <property type="entry name" value="6hp_glycosidase-like_sf"/>
</dbReference>
<name>A0ABV6JYG0_9PROT</name>
<dbReference type="EMBL" id="JBHLUN010000017">
    <property type="protein sequence ID" value="MFC0410769.1"/>
    <property type="molecule type" value="Genomic_DNA"/>
</dbReference>
<sequence length="616" mass="66870">MALRIEDYALVGDCASAALIGRDGSVDWLCWPKFDADACFAALLGSRENGRWLLAPRSAAATAERRYRDGSMILETRWTVPAGDGEPGSGGSQTGGVVVVTDLMPVGAACPTLLRQVRCEAGQVAMHTEFVLRFGMGASIPWVSQLPDGGLRAVAGPDMVLLRTAVPLQSHNLHTEGDFTLRAGEEAVFVLCYTPSHLPAPPAPEPAELTAQTERFWRDWSGRCGVADGWSDTVQRSLLTLKALTYAPTGGIVAAPTTSLPEWIGGPRNWDYRACWLRDATLTLLALLHGGYIEEAGAWRNWLLRAIAGNPAQAQIMYGLAGERRLQEWEVPWLSGYENSAPVRVGNAAHEQRQLDVSGEVMDALYQARVSGLPEDEHAWGLQVVAMRHLEQAWREPDQGIWEMRGPPRHFVHSKVMCWVAVDRTVRSAEEFGLPGPVAHWRQLRDEIHAQVCQQGFDAALNSFVQSYGSTQLDASLLLLPAVGFLPADDPRIAGTIRAVEQRLVGPGGLVLRYDTSGGEDGLPKGEGSFLACSFWLADAWILQGRRAEAERMFERLRGLCNDVGLLSEEYDAAAGRMLGNFPQAFSHIALVNTAYNLSGTVTPATQRAGGVAAAA</sequence>
<dbReference type="GO" id="GO:0016787">
    <property type="term" value="F:hydrolase activity"/>
    <property type="evidence" value="ECO:0007669"/>
    <property type="project" value="UniProtKB-KW"/>
</dbReference>
<organism evidence="3 4">
    <name type="scientific">Roseomonas elaeocarpi</name>
    <dbReference type="NCBI Taxonomy" id="907779"/>
    <lineage>
        <taxon>Bacteria</taxon>
        <taxon>Pseudomonadati</taxon>
        <taxon>Pseudomonadota</taxon>
        <taxon>Alphaproteobacteria</taxon>
        <taxon>Acetobacterales</taxon>
        <taxon>Roseomonadaceae</taxon>
        <taxon>Roseomonas</taxon>
    </lineage>
</organism>
<dbReference type="InterPro" id="IPR045582">
    <property type="entry name" value="Trehalase-like_N"/>
</dbReference>
<dbReference type="Pfam" id="PF19291">
    <property type="entry name" value="TREH_N"/>
    <property type="match status" value="1"/>
</dbReference>
<keyword evidence="4" id="KW-1185">Reference proteome</keyword>
<comment type="caution">
    <text evidence="3">The sequence shown here is derived from an EMBL/GenBank/DDBJ whole genome shotgun (WGS) entry which is preliminary data.</text>
</comment>
<evidence type="ECO:0000259" key="1">
    <source>
        <dbReference type="Pfam" id="PF00723"/>
    </source>
</evidence>
<dbReference type="InterPro" id="IPR011613">
    <property type="entry name" value="GH15-like"/>
</dbReference>
<dbReference type="Proteomes" id="UP001589865">
    <property type="component" value="Unassembled WGS sequence"/>
</dbReference>
<evidence type="ECO:0000259" key="2">
    <source>
        <dbReference type="Pfam" id="PF19291"/>
    </source>
</evidence>
<reference evidence="3 4" key="1">
    <citation type="submission" date="2024-09" db="EMBL/GenBank/DDBJ databases">
        <authorList>
            <person name="Sun Q."/>
            <person name="Mori K."/>
        </authorList>
    </citation>
    <scope>NUCLEOTIDE SEQUENCE [LARGE SCALE GENOMIC DNA]</scope>
    <source>
        <strain evidence="3 4">TBRC 5777</strain>
    </source>
</reference>
<dbReference type="PANTHER" id="PTHR31616:SF0">
    <property type="entry name" value="GLUCAN 1,4-ALPHA-GLUCOSIDASE"/>
    <property type="match status" value="1"/>
</dbReference>
<evidence type="ECO:0000313" key="4">
    <source>
        <dbReference type="Proteomes" id="UP001589865"/>
    </source>
</evidence>
<dbReference type="PANTHER" id="PTHR31616">
    <property type="entry name" value="TREHALASE"/>
    <property type="match status" value="1"/>
</dbReference>
<dbReference type="InterPro" id="IPR008928">
    <property type="entry name" value="6-hairpin_glycosidase_sf"/>
</dbReference>